<dbReference type="PANTHER" id="PTHR30383">
    <property type="entry name" value="THIOESTERASE 1/PROTEASE 1/LYSOPHOSPHOLIPASE L1"/>
    <property type="match status" value="1"/>
</dbReference>
<organism evidence="2 3">
    <name type="scientific">Albimonas donghaensis</name>
    <dbReference type="NCBI Taxonomy" id="356660"/>
    <lineage>
        <taxon>Bacteria</taxon>
        <taxon>Pseudomonadati</taxon>
        <taxon>Pseudomonadota</taxon>
        <taxon>Alphaproteobacteria</taxon>
        <taxon>Rhodobacterales</taxon>
        <taxon>Paracoccaceae</taxon>
        <taxon>Albimonas</taxon>
    </lineage>
</organism>
<evidence type="ECO:0000313" key="2">
    <source>
        <dbReference type="EMBL" id="SDX59995.1"/>
    </source>
</evidence>
<dbReference type="AlphaFoldDB" id="A0A1H3D0U5"/>
<proteinExistence type="predicted"/>
<name>A0A1H3D0U5_9RHOB</name>
<dbReference type="CDD" id="cd01822">
    <property type="entry name" value="Lysophospholipase_L1_like"/>
    <property type="match status" value="1"/>
</dbReference>
<dbReference type="PANTHER" id="PTHR30383:SF24">
    <property type="entry name" value="THIOESTERASE 1_PROTEASE 1_LYSOPHOSPHOLIPASE L1"/>
    <property type="match status" value="1"/>
</dbReference>
<dbReference type="GO" id="GO:0004622">
    <property type="term" value="F:phosphatidylcholine lysophospholipase activity"/>
    <property type="evidence" value="ECO:0007669"/>
    <property type="project" value="TreeGrafter"/>
</dbReference>
<dbReference type="SUPFAM" id="SSF52266">
    <property type="entry name" value="SGNH hydrolase"/>
    <property type="match status" value="1"/>
</dbReference>
<reference evidence="2 3" key="1">
    <citation type="submission" date="2016-10" db="EMBL/GenBank/DDBJ databases">
        <authorList>
            <person name="de Groot N.N."/>
        </authorList>
    </citation>
    <scope>NUCLEOTIDE SEQUENCE [LARGE SCALE GENOMIC DNA]</scope>
    <source>
        <strain evidence="2 3">DSM 17890</strain>
    </source>
</reference>
<keyword evidence="3" id="KW-1185">Reference proteome</keyword>
<dbReference type="InterPro" id="IPR051532">
    <property type="entry name" value="Ester_Hydrolysis_Enzymes"/>
</dbReference>
<protein>
    <submittedName>
        <fullName evidence="2">Acyl-CoA thioesterase-1</fullName>
    </submittedName>
</protein>
<dbReference type="InterPro" id="IPR036514">
    <property type="entry name" value="SGNH_hydro_sf"/>
</dbReference>
<evidence type="ECO:0000313" key="3">
    <source>
        <dbReference type="Proteomes" id="UP000199118"/>
    </source>
</evidence>
<dbReference type="EMBL" id="FNMZ01000007">
    <property type="protein sequence ID" value="SDX59995.1"/>
    <property type="molecule type" value="Genomic_DNA"/>
</dbReference>
<accession>A0A1H3D0U5</accession>
<evidence type="ECO:0000259" key="1">
    <source>
        <dbReference type="Pfam" id="PF13472"/>
    </source>
</evidence>
<dbReference type="Gene3D" id="3.40.50.1110">
    <property type="entry name" value="SGNH hydrolase"/>
    <property type="match status" value="1"/>
</dbReference>
<sequence>MTLLALGDSLTHGYGLPEAEGFVPRLQAWLRDRGHDVTVINAGVSGDTTQGGRARLDWSLSPEVDAVIVELGGNDLLRGIDPANSRENLDAILTELNARGLPALLAGLPAPLNYGEDWKAEFDAMFPELAEAHGAILYENFLAGIGGLEDREAARALMQADGVHPNAAGVEKVVAGIGPAVEALIARAEAAQAPAD</sequence>
<dbReference type="Proteomes" id="UP000199118">
    <property type="component" value="Unassembled WGS sequence"/>
</dbReference>
<dbReference type="Pfam" id="PF13472">
    <property type="entry name" value="Lipase_GDSL_2"/>
    <property type="match status" value="1"/>
</dbReference>
<feature type="domain" description="SGNH hydrolase-type esterase" evidence="1">
    <location>
        <begin position="5"/>
        <end position="170"/>
    </location>
</feature>
<gene>
    <name evidence="2" type="ORF">SAMN05444336_10761</name>
</gene>
<dbReference type="STRING" id="356660.SAMN05444336_10761"/>
<dbReference type="InterPro" id="IPR013830">
    <property type="entry name" value="SGNH_hydro"/>
</dbReference>